<evidence type="ECO:0000313" key="2">
    <source>
        <dbReference type="Proteomes" id="UP000465609"/>
    </source>
</evidence>
<keyword evidence="2" id="KW-1185">Reference proteome</keyword>
<gene>
    <name evidence="1" type="ORF">MAUB_48670</name>
</gene>
<protein>
    <submittedName>
        <fullName evidence="1">Uncharacterized protein</fullName>
    </submittedName>
</protein>
<sequence length="133" mass="15073">MSVRSEQRAKMTPERDPRALYPRTRRIRFRFNQEAGRKYFVAGAAVCTVLLPLTLATLAVSVGSDPVARRRPDRLARETYDLFTGPIFKGLLRDLAVYLRPGFHPDDVDTSALALQWRDTLFGTDGVLVDHLK</sequence>
<name>A0ABM7IJS1_9MYCO</name>
<reference evidence="1 2" key="1">
    <citation type="journal article" date="2019" name="Emerg. Microbes Infect.">
        <title>Comprehensive subspecies identification of 175 nontuberculous mycobacteria species based on 7547 genomic profiles.</title>
        <authorList>
            <person name="Matsumoto Y."/>
            <person name="Kinjo T."/>
            <person name="Motooka D."/>
            <person name="Nabeya D."/>
            <person name="Jung N."/>
            <person name="Uechi K."/>
            <person name="Horii T."/>
            <person name="Iida T."/>
            <person name="Fujita J."/>
            <person name="Nakamura S."/>
        </authorList>
    </citation>
    <scope>NUCLEOTIDE SEQUENCE [LARGE SCALE GENOMIC DNA]</scope>
    <source>
        <strain evidence="1 2">JCM 15296</strain>
    </source>
</reference>
<dbReference type="EMBL" id="AP022577">
    <property type="protein sequence ID" value="BBX86994.1"/>
    <property type="molecule type" value="Genomic_DNA"/>
</dbReference>
<evidence type="ECO:0000313" key="1">
    <source>
        <dbReference type="EMBL" id="BBX86994.1"/>
    </source>
</evidence>
<proteinExistence type="predicted"/>
<dbReference type="RefSeq" id="WP_179970232.1">
    <property type="nucleotide sequence ID" value="NZ_AP022577.1"/>
</dbReference>
<dbReference type="Proteomes" id="UP000465609">
    <property type="component" value="Chromosome"/>
</dbReference>
<accession>A0ABM7IJS1</accession>
<organism evidence="1 2">
    <name type="scientific">Mycolicibacterium aubagnense</name>
    <dbReference type="NCBI Taxonomy" id="319707"/>
    <lineage>
        <taxon>Bacteria</taxon>
        <taxon>Bacillati</taxon>
        <taxon>Actinomycetota</taxon>
        <taxon>Actinomycetes</taxon>
        <taxon>Mycobacteriales</taxon>
        <taxon>Mycobacteriaceae</taxon>
        <taxon>Mycolicibacterium</taxon>
    </lineage>
</organism>